<feature type="compositionally biased region" description="Polar residues" evidence="1">
    <location>
        <begin position="411"/>
        <end position="425"/>
    </location>
</feature>
<reference evidence="2" key="1">
    <citation type="submission" date="2018-05" db="EMBL/GenBank/DDBJ databases">
        <authorList>
            <person name="Lanie J.A."/>
            <person name="Ng W.-L."/>
            <person name="Kazmierczak K.M."/>
            <person name="Andrzejewski T.M."/>
            <person name="Davidsen T.M."/>
            <person name="Wayne K.J."/>
            <person name="Tettelin H."/>
            <person name="Glass J.I."/>
            <person name="Rusch D."/>
            <person name="Podicherti R."/>
            <person name="Tsui H.-C.T."/>
            <person name="Winkler M.E."/>
        </authorList>
    </citation>
    <scope>NUCLEOTIDE SEQUENCE</scope>
</reference>
<dbReference type="EMBL" id="UINC01008067">
    <property type="protein sequence ID" value="SVA36355.1"/>
    <property type="molecule type" value="Genomic_DNA"/>
</dbReference>
<sequence length="473" mass="52444">MVEADDDKNIKVSTPLTLVASDKGIGLQQFLFTADVKTAYVIKHEAITLIVKTREEFAEAYTKQTSAIQLPKKPSLIVYINTSMTIPVHRHTDSRVCGATTTVVGNVDVFANNLLVSVDADPNTHGDGALIAHSNQVFADNILSVNHTADTANADSICPIPPHCNPDTAQGSPNVFTGDPSGAPTVVLAPPVIVKIIEQVREHIKEPDPEPGYVPTEDENQQMEITLDDTPDVEDGGEVIAKEEDQVHEEICHPFDGVLDQHLLESSKDLWDELGMKLEYHGAIGGKHVFKKPDGSPDVDKEFQNEKTLKVWDEIGYRNSEVWHTDQTAWCMGYVNYVLKLAGYQWFQTATAIHADTERDKFGFIEIPYAEWEDAKCGDVCLWKFARKRGGFAHHVNFLYTNKSQRMSFVGGNQSDEARNNNNPSGGAVTHSWRGTAPSIYNLQGTKDGLGAYNYKTRGHDTNLIKIFRPKKI</sequence>
<proteinExistence type="predicted"/>
<protein>
    <submittedName>
        <fullName evidence="2">Uncharacterized protein</fullName>
    </submittedName>
</protein>
<evidence type="ECO:0000256" key="1">
    <source>
        <dbReference type="SAM" id="MobiDB-lite"/>
    </source>
</evidence>
<gene>
    <name evidence="2" type="ORF">METZ01_LOCUS89209</name>
</gene>
<feature type="region of interest" description="Disordered" evidence="1">
    <location>
        <begin position="411"/>
        <end position="432"/>
    </location>
</feature>
<organism evidence="2">
    <name type="scientific">marine metagenome</name>
    <dbReference type="NCBI Taxonomy" id="408172"/>
    <lineage>
        <taxon>unclassified sequences</taxon>
        <taxon>metagenomes</taxon>
        <taxon>ecological metagenomes</taxon>
    </lineage>
</organism>
<dbReference type="AlphaFoldDB" id="A0A381V7K2"/>
<accession>A0A381V7K2</accession>
<name>A0A381V7K2_9ZZZZ</name>
<evidence type="ECO:0000313" key="2">
    <source>
        <dbReference type="EMBL" id="SVA36355.1"/>
    </source>
</evidence>
<dbReference type="Gene3D" id="2.30.30.100">
    <property type="match status" value="1"/>
</dbReference>